<evidence type="ECO:0000313" key="6">
    <source>
        <dbReference type="EMBL" id="TDD61502.1"/>
    </source>
</evidence>
<dbReference type="SUPFAM" id="SSF143243">
    <property type="entry name" value="Nqo5-like"/>
    <property type="match status" value="1"/>
</dbReference>
<dbReference type="Pfam" id="PF00329">
    <property type="entry name" value="Complex1_30kDa"/>
    <property type="match status" value="1"/>
</dbReference>
<evidence type="ECO:0000256" key="2">
    <source>
        <dbReference type="ARBA" id="ARBA00023027"/>
    </source>
</evidence>
<dbReference type="RefSeq" id="WP_132166402.1">
    <property type="nucleotide sequence ID" value="NZ_SMKX01000014.1"/>
</dbReference>
<dbReference type="Pfam" id="PF00346">
    <property type="entry name" value="Complex1_49kDa"/>
    <property type="match status" value="1"/>
</dbReference>
<feature type="domain" description="NADH:ubiquinone oxidoreductase 30kDa subunit" evidence="4">
    <location>
        <begin position="14"/>
        <end position="99"/>
    </location>
</feature>
<sequence>MSPERRTYPNRRQVKVTSESLADRAAALLDSGYRLALIAGHDDPDAFRVVYLFVAARPDRRVELVLSTSRSAPQLPSLAAISLPAGRFERELQDQFGIEGAPGQVRFSAVGESILQLKARLRLAHKGIEKQAEGRLIADALPLAEQVCGDTTVGHALAFCLAVEEARDWPVTAENQVLRAILLELERLYNHVTDIGALCDDVGHGLAIAQAQQVREQLLRINRQVTGDRLLRGVIAPGVTRVRALPDPGALIAIGSDLRQIVDLALGNSAVQDRMDGTAVLSSADARDLGALGYVARASGCDLDARRDHPFSALTAGVVSTARSTGDVLARFLTRADEIQHSVALLGQLIAVRPPLSAETTKPTWLTAGSASGVGLVEGWRGTIAHRIEFGPDSSISRWKIVDPSFFNWPALTVALADTIAPDFALTSKSFNQSDAGNNL</sequence>
<dbReference type="GO" id="GO:0048038">
    <property type="term" value="F:quinone binding"/>
    <property type="evidence" value="ECO:0007669"/>
    <property type="project" value="InterPro"/>
</dbReference>
<dbReference type="PANTHER" id="PTHR43485:SF1">
    <property type="entry name" value="FORMATE HYDROGENLYASE SUBUNIT 5-RELATED"/>
    <property type="match status" value="1"/>
</dbReference>
<evidence type="ECO:0000259" key="4">
    <source>
        <dbReference type="Pfam" id="PF00329"/>
    </source>
</evidence>
<dbReference type="InterPro" id="IPR001268">
    <property type="entry name" value="NADH_UbQ_OxRdtase_30kDa_su"/>
</dbReference>
<dbReference type="GO" id="GO:0016651">
    <property type="term" value="F:oxidoreductase activity, acting on NAD(P)H"/>
    <property type="evidence" value="ECO:0007669"/>
    <property type="project" value="InterPro"/>
</dbReference>
<reference evidence="6 7" key="1">
    <citation type="submission" date="2019-03" db="EMBL/GenBank/DDBJ databases">
        <title>Draft genome sequences of novel Actinobacteria.</title>
        <authorList>
            <person name="Sahin N."/>
            <person name="Ay H."/>
            <person name="Saygin H."/>
        </authorList>
    </citation>
    <scope>NUCLEOTIDE SEQUENCE [LARGE SCALE GENOMIC DNA]</scope>
    <source>
        <strain evidence="6 7">JCM 13523</strain>
    </source>
</reference>
<comment type="cofactor">
    <cofactor evidence="3">
        <name>Ni(2+)</name>
        <dbReference type="ChEBI" id="CHEBI:49786"/>
    </cofactor>
</comment>
<dbReference type="InterPro" id="IPR052197">
    <property type="entry name" value="ComplexI_49kDa-like"/>
</dbReference>
<dbReference type="OrthoDB" id="3196856at2"/>
<dbReference type="InterPro" id="IPR001135">
    <property type="entry name" value="NADH_Q_OxRdtase_suD"/>
</dbReference>
<dbReference type="InterPro" id="IPR037232">
    <property type="entry name" value="NADH_quin_OxRdtase_su_C/D-like"/>
</dbReference>
<keyword evidence="3" id="KW-0460">Magnesium</keyword>
<evidence type="ECO:0000256" key="1">
    <source>
        <dbReference type="ARBA" id="ARBA00023002"/>
    </source>
</evidence>
<feature type="domain" description="NADH-quinone oxidoreductase subunit D" evidence="5">
    <location>
        <begin position="201"/>
        <end position="354"/>
    </location>
</feature>
<protein>
    <submittedName>
        <fullName evidence="6">Formate hydrogenase</fullName>
    </submittedName>
</protein>
<feature type="binding site" evidence="3">
    <location>
        <position position="148"/>
    </location>
    <ligand>
        <name>Ni(2+)</name>
        <dbReference type="ChEBI" id="CHEBI:49786"/>
    </ligand>
</feature>
<keyword evidence="1" id="KW-0560">Oxidoreductase</keyword>
<dbReference type="Gene3D" id="1.10.645.10">
    <property type="entry name" value="Cytochrome-c3 Hydrogenase, chain B"/>
    <property type="match status" value="1"/>
</dbReference>
<dbReference type="Pfam" id="PF00374">
    <property type="entry name" value="NiFeSe_Hases"/>
    <property type="match status" value="1"/>
</dbReference>
<evidence type="ECO:0000259" key="5">
    <source>
        <dbReference type="Pfam" id="PF00346"/>
    </source>
</evidence>
<dbReference type="GO" id="GO:0008137">
    <property type="term" value="F:NADH dehydrogenase (ubiquinone) activity"/>
    <property type="evidence" value="ECO:0007669"/>
    <property type="project" value="InterPro"/>
</dbReference>
<dbReference type="EMBL" id="SMKX01000014">
    <property type="protein sequence ID" value="TDD61502.1"/>
    <property type="molecule type" value="Genomic_DNA"/>
</dbReference>
<keyword evidence="3" id="KW-0479">Metal-binding</keyword>
<dbReference type="InterPro" id="IPR029014">
    <property type="entry name" value="NiFe-Hase_large"/>
</dbReference>
<organism evidence="6 7">
    <name type="scientific">Kribbella antibiotica</name>
    <dbReference type="NCBI Taxonomy" id="190195"/>
    <lineage>
        <taxon>Bacteria</taxon>
        <taxon>Bacillati</taxon>
        <taxon>Actinomycetota</taxon>
        <taxon>Actinomycetes</taxon>
        <taxon>Propionibacteriales</taxon>
        <taxon>Kribbellaceae</taxon>
        <taxon>Kribbella</taxon>
    </lineage>
</organism>
<name>A0A4R4ZWG3_9ACTN</name>
<dbReference type="SUPFAM" id="SSF56762">
    <property type="entry name" value="HydB/Nqo4-like"/>
    <property type="match status" value="1"/>
</dbReference>
<keyword evidence="7" id="KW-1185">Reference proteome</keyword>
<proteinExistence type="predicted"/>
<dbReference type="Gene3D" id="3.30.460.80">
    <property type="entry name" value="NADH:ubiquinone oxidoreductase, 30kDa subunit"/>
    <property type="match status" value="1"/>
</dbReference>
<dbReference type="PANTHER" id="PTHR43485">
    <property type="entry name" value="HYDROGENASE-4 COMPONENT G"/>
    <property type="match status" value="1"/>
</dbReference>
<evidence type="ECO:0000256" key="3">
    <source>
        <dbReference type="PIRSR" id="PIRSR601501-1"/>
    </source>
</evidence>
<accession>A0A4R4ZWG3</accession>
<keyword evidence="2" id="KW-0520">NAD</keyword>
<dbReference type="Proteomes" id="UP000295124">
    <property type="component" value="Unassembled WGS sequence"/>
</dbReference>
<dbReference type="InterPro" id="IPR001501">
    <property type="entry name" value="Ni-dep_hyd_lsu"/>
</dbReference>
<gene>
    <name evidence="6" type="ORF">E1263_07315</name>
</gene>
<dbReference type="GO" id="GO:0016151">
    <property type="term" value="F:nickel cation binding"/>
    <property type="evidence" value="ECO:0007669"/>
    <property type="project" value="InterPro"/>
</dbReference>
<feature type="binding site" evidence="3">
    <location>
        <position position="129"/>
    </location>
    <ligand>
        <name>Mg(2+)</name>
        <dbReference type="ChEBI" id="CHEBI:18420"/>
    </ligand>
</feature>
<comment type="caution">
    <text evidence="6">The sequence shown here is derived from an EMBL/GenBank/DDBJ whole genome shotgun (WGS) entry which is preliminary data.</text>
</comment>
<evidence type="ECO:0000313" key="7">
    <source>
        <dbReference type="Proteomes" id="UP000295124"/>
    </source>
</evidence>
<dbReference type="AlphaFoldDB" id="A0A4R4ZWG3"/>
<feature type="binding site" evidence="3">
    <location>
        <position position="401"/>
    </location>
    <ligand>
        <name>Mg(2+)</name>
        <dbReference type="ChEBI" id="CHEBI:18420"/>
    </ligand>
</feature>
<dbReference type="GO" id="GO:0051287">
    <property type="term" value="F:NAD binding"/>
    <property type="evidence" value="ECO:0007669"/>
    <property type="project" value="InterPro"/>
</dbReference>
<keyword evidence="3" id="KW-0533">Nickel</keyword>